<comment type="caution">
    <text evidence="2">The sequence shown here is derived from an EMBL/GenBank/DDBJ whole genome shotgun (WGS) entry which is preliminary data.</text>
</comment>
<gene>
    <name evidence="2" type="ORF">M9458_035302</name>
</gene>
<sequence>MDDPAVFVLLLEQGDRSLKDHTTDFVFLANLTHYPDSCLCSFYHTELNTSESLTTFVEWVLVSCQSSLTVDFTDSPTPDPVPSPTSPRSAERQPKHTVDGEPKPSTTDKPSLRIAPEPEPITSDQVREPATSHGTEEVSVEREEAEEGPAHCTSAEGEQKLELGQMDLINFDEDIYADMPPFIPPSSELSVYHEAAVRPELSARLDFPPTLPLLPHPCLSHTTS</sequence>
<feature type="compositionally biased region" description="Basic and acidic residues" evidence="1">
    <location>
        <begin position="89"/>
        <end position="102"/>
    </location>
</feature>
<name>A0ABD0PBN3_CIRMR</name>
<accession>A0ABD0PBN3</accession>
<evidence type="ECO:0000256" key="1">
    <source>
        <dbReference type="SAM" id="MobiDB-lite"/>
    </source>
</evidence>
<organism evidence="2 3">
    <name type="scientific">Cirrhinus mrigala</name>
    <name type="common">Mrigala</name>
    <dbReference type="NCBI Taxonomy" id="683832"/>
    <lineage>
        <taxon>Eukaryota</taxon>
        <taxon>Metazoa</taxon>
        <taxon>Chordata</taxon>
        <taxon>Craniata</taxon>
        <taxon>Vertebrata</taxon>
        <taxon>Euteleostomi</taxon>
        <taxon>Actinopterygii</taxon>
        <taxon>Neopterygii</taxon>
        <taxon>Teleostei</taxon>
        <taxon>Ostariophysi</taxon>
        <taxon>Cypriniformes</taxon>
        <taxon>Cyprinidae</taxon>
        <taxon>Labeoninae</taxon>
        <taxon>Labeonini</taxon>
        <taxon>Cirrhinus</taxon>
    </lineage>
</organism>
<keyword evidence="3" id="KW-1185">Reference proteome</keyword>
<feature type="non-terminal residue" evidence="2">
    <location>
        <position position="224"/>
    </location>
</feature>
<dbReference type="EMBL" id="JAMKFB020000017">
    <property type="protein sequence ID" value="KAL0170706.1"/>
    <property type="molecule type" value="Genomic_DNA"/>
</dbReference>
<feature type="region of interest" description="Disordered" evidence="1">
    <location>
        <begin position="70"/>
        <end position="155"/>
    </location>
</feature>
<evidence type="ECO:0000313" key="3">
    <source>
        <dbReference type="Proteomes" id="UP001529510"/>
    </source>
</evidence>
<dbReference type="Proteomes" id="UP001529510">
    <property type="component" value="Unassembled WGS sequence"/>
</dbReference>
<dbReference type="AlphaFoldDB" id="A0ABD0PBN3"/>
<reference evidence="2 3" key="1">
    <citation type="submission" date="2024-05" db="EMBL/GenBank/DDBJ databases">
        <title>Genome sequencing and assembly of Indian major carp, Cirrhinus mrigala (Hamilton, 1822).</title>
        <authorList>
            <person name="Mohindra V."/>
            <person name="Chowdhury L.M."/>
            <person name="Lal K."/>
            <person name="Jena J.K."/>
        </authorList>
    </citation>
    <scope>NUCLEOTIDE SEQUENCE [LARGE SCALE GENOMIC DNA]</scope>
    <source>
        <strain evidence="2">CM1030</strain>
        <tissue evidence="2">Blood</tissue>
    </source>
</reference>
<proteinExistence type="predicted"/>
<evidence type="ECO:0000313" key="2">
    <source>
        <dbReference type="EMBL" id="KAL0170706.1"/>
    </source>
</evidence>
<protein>
    <submittedName>
        <fullName evidence="2">Uncharacterized protein</fullName>
    </submittedName>
</protein>